<evidence type="ECO:0000313" key="3">
    <source>
        <dbReference type="Proteomes" id="UP000561681"/>
    </source>
</evidence>
<evidence type="ECO:0000256" key="1">
    <source>
        <dbReference type="SAM" id="SignalP"/>
    </source>
</evidence>
<protein>
    <submittedName>
        <fullName evidence="2">Uncharacterized protein</fullName>
    </submittedName>
</protein>
<dbReference type="Proteomes" id="UP000561681">
    <property type="component" value="Unassembled WGS sequence"/>
</dbReference>
<dbReference type="EMBL" id="JACHLD010000001">
    <property type="protein sequence ID" value="MBB4800048.1"/>
    <property type="molecule type" value="Genomic_DNA"/>
</dbReference>
<comment type="caution">
    <text evidence="2">The sequence shown here is derived from an EMBL/GenBank/DDBJ whole genome shotgun (WGS) entry which is preliminary data.</text>
</comment>
<evidence type="ECO:0000313" key="2">
    <source>
        <dbReference type="EMBL" id="MBB4800048.1"/>
    </source>
</evidence>
<feature type="signal peptide" evidence="1">
    <location>
        <begin position="1"/>
        <end position="18"/>
    </location>
</feature>
<organism evidence="2 3">
    <name type="scientific">Flavobacterium nitrogenifigens</name>
    <dbReference type="NCBI Taxonomy" id="1617283"/>
    <lineage>
        <taxon>Bacteria</taxon>
        <taxon>Pseudomonadati</taxon>
        <taxon>Bacteroidota</taxon>
        <taxon>Flavobacteriia</taxon>
        <taxon>Flavobacteriales</taxon>
        <taxon>Flavobacteriaceae</taxon>
        <taxon>Flavobacterium</taxon>
    </lineage>
</organism>
<feature type="chain" id="PRO_5031133060" evidence="1">
    <location>
        <begin position="19"/>
        <end position="121"/>
    </location>
</feature>
<name>A0A7W7IT33_9FLAO</name>
<dbReference type="AlphaFoldDB" id="A0A7W7IT33"/>
<gene>
    <name evidence="2" type="ORF">HNP37_000087</name>
</gene>
<accession>A0A7W7IT33</accession>
<sequence>MKKNILLLLLLIGTYSFSQNLNKEKRSQAEIKTFILAETKEGGKLDFFTKIKGKEYNGLQVKPGLIMTNLEIALYSWGKANSELGIENSESALLIFQEFKGKELNLREKDLIPMGFRNDLK</sequence>
<keyword evidence="3" id="KW-1185">Reference proteome</keyword>
<keyword evidence="1" id="KW-0732">Signal</keyword>
<reference evidence="2 3" key="1">
    <citation type="submission" date="2020-08" db="EMBL/GenBank/DDBJ databases">
        <title>Functional genomics of gut bacteria from endangered species of beetles.</title>
        <authorList>
            <person name="Carlos-Shanley C."/>
        </authorList>
    </citation>
    <scope>NUCLEOTIDE SEQUENCE [LARGE SCALE GENOMIC DNA]</scope>
    <source>
        <strain evidence="2 3">S00142</strain>
    </source>
</reference>
<proteinExistence type="predicted"/>
<dbReference type="RefSeq" id="WP_184157679.1">
    <property type="nucleotide sequence ID" value="NZ_JACHLD010000001.1"/>
</dbReference>